<dbReference type="AlphaFoldDB" id="A0A0L9TKZ8"/>
<dbReference type="EMBL" id="CM003371">
    <property type="protein sequence ID" value="KOM31263.1"/>
    <property type="molecule type" value="Genomic_DNA"/>
</dbReference>
<evidence type="ECO:0000313" key="3">
    <source>
        <dbReference type="Proteomes" id="UP000053144"/>
    </source>
</evidence>
<feature type="region of interest" description="Disordered" evidence="1">
    <location>
        <begin position="1"/>
        <end position="22"/>
    </location>
</feature>
<organism evidence="2 3">
    <name type="scientific">Phaseolus angularis</name>
    <name type="common">Azuki bean</name>
    <name type="synonym">Vigna angularis</name>
    <dbReference type="NCBI Taxonomy" id="3914"/>
    <lineage>
        <taxon>Eukaryota</taxon>
        <taxon>Viridiplantae</taxon>
        <taxon>Streptophyta</taxon>
        <taxon>Embryophyta</taxon>
        <taxon>Tracheophyta</taxon>
        <taxon>Spermatophyta</taxon>
        <taxon>Magnoliopsida</taxon>
        <taxon>eudicotyledons</taxon>
        <taxon>Gunneridae</taxon>
        <taxon>Pentapetalae</taxon>
        <taxon>rosids</taxon>
        <taxon>fabids</taxon>
        <taxon>Fabales</taxon>
        <taxon>Fabaceae</taxon>
        <taxon>Papilionoideae</taxon>
        <taxon>50 kb inversion clade</taxon>
        <taxon>NPAAA clade</taxon>
        <taxon>indigoferoid/millettioid clade</taxon>
        <taxon>Phaseoleae</taxon>
        <taxon>Vigna</taxon>
    </lineage>
</organism>
<reference evidence="3" key="1">
    <citation type="journal article" date="2015" name="Proc. Natl. Acad. Sci. U.S.A.">
        <title>Genome sequencing of adzuki bean (Vigna angularis) provides insight into high starch and low fat accumulation and domestication.</title>
        <authorList>
            <person name="Yang K."/>
            <person name="Tian Z."/>
            <person name="Chen C."/>
            <person name="Luo L."/>
            <person name="Zhao B."/>
            <person name="Wang Z."/>
            <person name="Yu L."/>
            <person name="Li Y."/>
            <person name="Sun Y."/>
            <person name="Li W."/>
            <person name="Chen Y."/>
            <person name="Li Y."/>
            <person name="Zhang Y."/>
            <person name="Ai D."/>
            <person name="Zhao J."/>
            <person name="Shang C."/>
            <person name="Ma Y."/>
            <person name="Wu B."/>
            <person name="Wang M."/>
            <person name="Gao L."/>
            <person name="Sun D."/>
            <person name="Zhang P."/>
            <person name="Guo F."/>
            <person name="Wang W."/>
            <person name="Li Y."/>
            <person name="Wang J."/>
            <person name="Varshney R.K."/>
            <person name="Wang J."/>
            <person name="Ling H.Q."/>
            <person name="Wan P."/>
        </authorList>
    </citation>
    <scope>NUCLEOTIDE SEQUENCE</scope>
    <source>
        <strain evidence="3">cv. Jingnong 6</strain>
    </source>
</reference>
<evidence type="ECO:0000313" key="2">
    <source>
        <dbReference type="EMBL" id="KOM31263.1"/>
    </source>
</evidence>
<proteinExistence type="predicted"/>
<gene>
    <name evidence="2" type="ORF">LR48_Vigan01g081800</name>
</gene>
<dbReference type="Gramene" id="KOM31263">
    <property type="protein sequence ID" value="KOM31263"/>
    <property type="gene ID" value="LR48_Vigan01g081800"/>
</dbReference>
<evidence type="ECO:0000256" key="1">
    <source>
        <dbReference type="SAM" id="MobiDB-lite"/>
    </source>
</evidence>
<accession>A0A0L9TKZ8</accession>
<dbReference type="Proteomes" id="UP000053144">
    <property type="component" value="Chromosome 1"/>
</dbReference>
<sequence length="122" mass="13077">MFLALSCSAPPSRYGDSRQGKARWPPRCEVLRKWIVEELGVAGLEDGEEFGVGVGLDKGVAELRDDYEAILLYAGDADGFLDGGRGEAFSNDGGYEECVLVLEAEAVGEDVYATNDVKVAVL</sequence>
<protein>
    <submittedName>
        <fullName evidence="2">Uncharacterized protein</fullName>
    </submittedName>
</protein>
<name>A0A0L9TKZ8_PHAAN</name>